<evidence type="ECO:0000259" key="3">
    <source>
        <dbReference type="PROSITE" id="PS50217"/>
    </source>
</evidence>
<dbReference type="Proteomes" id="UP000777438">
    <property type="component" value="Unassembled WGS sequence"/>
</dbReference>
<dbReference type="PROSITE" id="PS50217">
    <property type="entry name" value="BZIP"/>
    <property type="match status" value="1"/>
</dbReference>
<feature type="region of interest" description="Disordered" evidence="2">
    <location>
        <begin position="43"/>
        <end position="109"/>
    </location>
</feature>
<evidence type="ECO:0000313" key="5">
    <source>
        <dbReference type="Proteomes" id="UP000777438"/>
    </source>
</evidence>
<comment type="caution">
    <text evidence="4">The sequence shown here is derived from an EMBL/GenBank/DDBJ whole genome shotgun (WGS) entry which is preliminary data.</text>
</comment>
<dbReference type="InterPro" id="IPR004827">
    <property type="entry name" value="bZIP"/>
</dbReference>
<feature type="compositionally biased region" description="Polar residues" evidence="2">
    <location>
        <begin position="100"/>
        <end position="109"/>
    </location>
</feature>
<evidence type="ECO:0000313" key="4">
    <source>
        <dbReference type="EMBL" id="KAH6869655.1"/>
    </source>
</evidence>
<reference evidence="4 5" key="1">
    <citation type="journal article" date="2021" name="Nat. Commun.">
        <title>Genetic determinants of endophytism in the Arabidopsis root mycobiome.</title>
        <authorList>
            <person name="Mesny F."/>
            <person name="Miyauchi S."/>
            <person name="Thiergart T."/>
            <person name="Pickel B."/>
            <person name="Atanasova L."/>
            <person name="Karlsson M."/>
            <person name="Huettel B."/>
            <person name="Barry K.W."/>
            <person name="Haridas S."/>
            <person name="Chen C."/>
            <person name="Bauer D."/>
            <person name="Andreopoulos W."/>
            <person name="Pangilinan J."/>
            <person name="LaButti K."/>
            <person name="Riley R."/>
            <person name="Lipzen A."/>
            <person name="Clum A."/>
            <person name="Drula E."/>
            <person name="Henrissat B."/>
            <person name="Kohler A."/>
            <person name="Grigoriev I.V."/>
            <person name="Martin F.M."/>
            <person name="Hacquard S."/>
        </authorList>
    </citation>
    <scope>NUCLEOTIDE SEQUENCE [LARGE SCALE GENOMIC DNA]</scope>
    <source>
        <strain evidence="4 5">MPI-CAGE-CH-0241</strain>
    </source>
</reference>
<keyword evidence="1" id="KW-0175">Coiled coil</keyword>
<protein>
    <recommendedName>
        <fullName evidence="3">BZIP domain-containing protein</fullName>
    </recommendedName>
</protein>
<feature type="domain" description="BZIP" evidence="3">
    <location>
        <begin position="120"/>
        <end position="168"/>
    </location>
</feature>
<sequence length="383" mass="42537">MLSIASILNDDPPSSSVLPSGVTVLNQTEQADVQNQKIPDALVRTYCPPPDTGQSTYGSVSQQHVSQQHEYHISRSPQSQTPPRPSASTPMPLNPLNAPTIPSSGSTTAQQTCMTIATTDPKIAEKKERHKLIARASQRRKEKRRKNLEKQVEILTEENRRLRSALTRAGISLDATVSEVRSSQPIGSPKQLLQLGSQSLVARPPTLTTHIAQEHAVNNAARGRCIFCDRSVSFAQADDHKKICLGKKRRMDISYSTLFCEILIKNSYTLAAREWALDGMTSNEILQMHEGDPLMPLAQEFVRVRQLARDGQATQFEAYMPDLNLIGAWKDAGGDFVLKAELVSLSTREQFETARDDCEWLPWQKGATMPERIATSGHKFAKR</sequence>
<feature type="coiled-coil region" evidence="1">
    <location>
        <begin position="138"/>
        <end position="165"/>
    </location>
</feature>
<keyword evidence="5" id="KW-1185">Reference proteome</keyword>
<evidence type="ECO:0000256" key="1">
    <source>
        <dbReference type="SAM" id="Coils"/>
    </source>
</evidence>
<evidence type="ECO:0000256" key="2">
    <source>
        <dbReference type="SAM" id="MobiDB-lite"/>
    </source>
</evidence>
<feature type="region of interest" description="Disordered" evidence="2">
    <location>
        <begin position="1"/>
        <end position="20"/>
    </location>
</feature>
<dbReference type="EMBL" id="JAGPYM010000068">
    <property type="protein sequence ID" value="KAH6869655.1"/>
    <property type="molecule type" value="Genomic_DNA"/>
</dbReference>
<accession>A0A9P8VPQ7</accession>
<dbReference type="AlphaFoldDB" id="A0A9P8VPQ7"/>
<dbReference type="GO" id="GO:0003700">
    <property type="term" value="F:DNA-binding transcription factor activity"/>
    <property type="evidence" value="ECO:0007669"/>
    <property type="project" value="InterPro"/>
</dbReference>
<organism evidence="4 5">
    <name type="scientific">Thelonectria olida</name>
    <dbReference type="NCBI Taxonomy" id="1576542"/>
    <lineage>
        <taxon>Eukaryota</taxon>
        <taxon>Fungi</taxon>
        <taxon>Dikarya</taxon>
        <taxon>Ascomycota</taxon>
        <taxon>Pezizomycotina</taxon>
        <taxon>Sordariomycetes</taxon>
        <taxon>Hypocreomycetidae</taxon>
        <taxon>Hypocreales</taxon>
        <taxon>Nectriaceae</taxon>
        <taxon>Thelonectria</taxon>
    </lineage>
</organism>
<name>A0A9P8VPQ7_9HYPO</name>
<dbReference type="CDD" id="cd14686">
    <property type="entry name" value="bZIP"/>
    <property type="match status" value="1"/>
</dbReference>
<gene>
    <name evidence="4" type="ORF">B0T10DRAFT_467146</name>
</gene>
<proteinExistence type="predicted"/>